<dbReference type="EC" id="3.1.1.29" evidence="4"/>
<dbReference type="Proteomes" id="UP001594351">
    <property type="component" value="Unassembled WGS sequence"/>
</dbReference>
<organism evidence="5 6">
    <name type="scientific">candidate division CSSED10-310 bacterium</name>
    <dbReference type="NCBI Taxonomy" id="2855610"/>
    <lineage>
        <taxon>Bacteria</taxon>
        <taxon>Bacteria division CSSED10-310</taxon>
    </lineage>
</organism>
<evidence type="ECO:0000256" key="3">
    <source>
        <dbReference type="ARBA" id="ARBA00022884"/>
    </source>
</evidence>
<feature type="site" description="Stabilizes the basic form of H active site to accept a proton" evidence="4">
    <location>
        <position position="93"/>
    </location>
</feature>
<name>A0ABV6YUT8_UNCC1</name>
<accession>A0ABV6YUT8</accession>
<dbReference type="EMBL" id="JBHPBY010000069">
    <property type="protein sequence ID" value="MFC1849972.1"/>
    <property type="molecule type" value="Genomic_DNA"/>
</dbReference>
<keyword evidence="4" id="KW-0963">Cytoplasm</keyword>
<feature type="binding site" evidence="4">
    <location>
        <position position="68"/>
    </location>
    <ligand>
        <name>tRNA</name>
        <dbReference type="ChEBI" id="CHEBI:17843"/>
    </ligand>
</feature>
<comment type="similarity">
    <text evidence="4">Belongs to the PTH family.</text>
</comment>
<evidence type="ECO:0000256" key="2">
    <source>
        <dbReference type="ARBA" id="ARBA00022801"/>
    </source>
</evidence>
<dbReference type="Pfam" id="PF01195">
    <property type="entry name" value="Pept_tRNA_hydro"/>
    <property type="match status" value="1"/>
</dbReference>
<keyword evidence="2 4" id="KW-0378">Hydrolase</keyword>
<keyword evidence="6" id="KW-1185">Reference proteome</keyword>
<dbReference type="PANTHER" id="PTHR17224:SF1">
    <property type="entry name" value="PEPTIDYL-TRNA HYDROLASE"/>
    <property type="match status" value="1"/>
</dbReference>
<dbReference type="GO" id="GO:0004045">
    <property type="term" value="F:peptidyl-tRNA hydrolase activity"/>
    <property type="evidence" value="ECO:0007669"/>
    <property type="project" value="UniProtKB-EC"/>
</dbReference>
<dbReference type="HAMAP" id="MF_00083">
    <property type="entry name" value="Pept_tRNA_hydro_bact"/>
    <property type="match status" value="1"/>
</dbReference>
<reference evidence="5 6" key="1">
    <citation type="submission" date="2024-09" db="EMBL/GenBank/DDBJ databases">
        <title>Laminarin stimulates single cell rates of sulfate reduction while oxygen inhibits transcriptomic activity in coastal marine sediment.</title>
        <authorList>
            <person name="Lindsay M."/>
            <person name="Orcutt B."/>
            <person name="Emerson D."/>
            <person name="Stepanauskas R."/>
            <person name="D'Angelo T."/>
        </authorList>
    </citation>
    <scope>NUCLEOTIDE SEQUENCE [LARGE SCALE GENOMIC DNA]</scope>
    <source>
        <strain evidence="5">SAG AM-311-K15</strain>
    </source>
</reference>
<comment type="function">
    <text evidence="4">Hydrolyzes ribosome-free peptidyl-tRNAs (with 1 or more amino acids incorporated), which drop off the ribosome during protein synthesis, or as a result of ribosome stalling.</text>
</comment>
<dbReference type="InterPro" id="IPR036416">
    <property type="entry name" value="Pept_tRNA_hydro_sf"/>
</dbReference>
<evidence type="ECO:0000313" key="6">
    <source>
        <dbReference type="Proteomes" id="UP001594351"/>
    </source>
</evidence>
<dbReference type="CDD" id="cd00462">
    <property type="entry name" value="PTH"/>
    <property type="match status" value="1"/>
</dbReference>
<dbReference type="InterPro" id="IPR001328">
    <property type="entry name" value="Pept_tRNA_hydro"/>
</dbReference>
<comment type="subunit">
    <text evidence="4">Monomer.</text>
</comment>
<protein>
    <recommendedName>
        <fullName evidence="4">Peptidyl-tRNA hydrolase</fullName>
        <shortName evidence="4">Pth</shortName>
        <ecNumber evidence="4">3.1.1.29</ecNumber>
    </recommendedName>
</protein>
<feature type="active site" description="Proton acceptor" evidence="4">
    <location>
        <position position="21"/>
    </location>
</feature>
<gene>
    <name evidence="4 5" type="primary">pth</name>
    <name evidence="5" type="ORF">ACFL27_07265</name>
</gene>
<dbReference type="NCBIfam" id="TIGR00447">
    <property type="entry name" value="pth"/>
    <property type="match status" value="1"/>
</dbReference>
<feature type="binding site" evidence="4">
    <location>
        <position position="16"/>
    </location>
    <ligand>
        <name>tRNA</name>
        <dbReference type="ChEBI" id="CHEBI:17843"/>
    </ligand>
</feature>
<dbReference type="Gene3D" id="3.40.50.1470">
    <property type="entry name" value="Peptidyl-tRNA hydrolase"/>
    <property type="match status" value="1"/>
</dbReference>
<comment type="caution">
    <text evidence="4">Lacks conserved residue(s) required for the propagation of feature annotation.</text>
</comment>
<evidence type="ECO:0000256" key="1">
    <source>
        <dbReference type="ARBA" id="ARBA00022555"/>
    </source>
</evidence>
<evidence type="ECO:0000313" key="5">
    <source>
        <dbReference type="EMBL" id="MFC1849972.1"/>
    </source>
</evidence>
<evidence type="ECO:0000256" key="4">
    <source>
        <dbReference type="HAMAP-Rule" id="MF_00083"/>
    </source>
</evidence>
<proteinExistence type="inferred from homology"/>
<comment type="subcellular location">
    <subcellularLocation>
        <location evidence="4">Cytoplasm</location>
    </subcellularLocation>
</comment>
<comment type="function">
    <text evidence="4">Catalyzes the release of premature peptidyl moieties from peptidyl-tRNA molecules trapped in stalled 50S ribosomal subunits, and thus maintains levels of free tRNAs and 50S ribosomes.</text>
</comment>
<sequence length="191" mass="20974">MVFAFIVGLGNPGPEYQHTRHSIGFLIIDYLSQRWRGKAFQAKGSALLCALKRPEGDILLIKPQLYMNRTGLVVGPLVKKYSCATEQLLIIHDDIDLPFGRIRIRGQGGSGGHKGVQSIIDVLQTDTFARIRVGIGRSSENDVSDHVLSEFTATEKKSLDLIIQHASLGAEAILSEGLISAMNTYNKPFLN</sequence>
<comment type="catalytic activity">
    <reaction evidence="4">
        <text>an N-acyl-L-alpha-aminoacyl-tRNA + H2O = an N-acyl-L-amino acid + a tRNA + H(+)</text>
        <dbReference type="Rhea" id="RHEA:54448"/>
        <dbReference type="Rhea" id="RHEA-COMP:10123"/>
        <dbReference type="Rhea" id="RHEA-COMP:13883"/>
        <dbReference type="ChEBI" id="CHEBI:15377"/>
        <dbReference type="ChEBI" id="CHEBI:15378"/>
        <dbReference type="ChEBI" id="CHEBI:59874"/>
        <dbReference type="ChEBI" id="CHEBI:78442"/>
        <dbReference type="ChEBI" id="CHEBI:138191"/>
        <dbReference type="EC" id="3.1.1.29"/>
    </reaction>
</comment>
<feature type="site" description="Discriminates between blocked and unblocked aminoacyl-tRNA" evidence="4">
    <location>
        <position position="11"/>
    </location>
</feature>
<dbReference type="SUPFAM" id="SSF53178">
    <property type="entry name" value="Peptidyl-tRNA hydrolase-like"/>
    <property type="match status" value="1"/>
</dbReference>
<keyword evidence="1 4" id="KW-0820">tRNA-binding</keyword>
<dbReference type="PANTHER" id="PTHR17224">
    <property type="entry name" value="PEPTIDYL-TRNA HYDROLASE"/>
    <property type="match status" value="1"/>
</dbReference>
<comment type="caution">
    <text evidence="5">The sequence shown here is derived from an EMBL/GenBank/DDBJ whole genome shotgun (WGS) entry which is preliminary data.</text>
</comment>
<keyword evidence="3 4" id="KW-0694">RNA-binding</keyword>
<feature type="binding site" evidence="4">
    <location>
        <position position="66"/>
    </location>
    <ligand>
        <name>tRNA</name>
        <dbReference type="ChEBI" id="CHEBI:17843"/>
    </ligand>
</feature>